<evidence type="ECO:0000313" key="1">
    <source>
        <dbReference type="EMBL" id="MDX6805192.1"/>
    </source>
</evidence>
<dbReference type="Pfam" id="PF12570">
    <property type="entry name" value="DUF3750"/>
    <property type="match status" value="1"/>
</dbReference>
<proteinExistence type="predicted"/>
<gene>
    <name evidence="1" type="ORF">SCD90_03855</name>
</gene>
<dbReference type="RefSeq" id="WP_319843318.1">
    <property type="nucleotide sequence ID" value="NZ_JAXAFJ010000002.1"/>
</dbReference>
<comment type="caution">
    <text evidence="1">The sequence shown here is derived from an EMBL/GenBank/DDBJ whole genome shotgun (WGS) entry which is preliminary data.</text>
</comment>
<name>A0ABU4RK31_9HYPH</name>
<sequence>MIRVFLLFLILFVLPLSTHAVWWWKQGWPVSWSSANWSSAKLLPKADSEPEAVVHVLGARTGGWKGIFAHHSWVVIKEAGASRYTRYDVVGWGTPVRTNVRDVDGYWYGNEPSVLVTLRGEAAEAAIPRIRQAVAQYPFAGTGTYKAWPGPNSNTFVAYIAEQVPELAPALLPTALGKDFRSPGLFAGAAPSGEGFQLSYRGVAGLTVGWVEGVELNLLGAVAGIDLRRPAIKLPGWGRIGLSPA</sequence>
<dbReference type="EMBL" id="JAXAFJ010000002">
    <property type="protein sequence ID" value="MDX6805192.1"/>
    <property type="molecule type" value="Genomic_DNA"/>
</dbReference>
<accession>A0ABU4RK31</accession>
<organism evidence="1 2">
    <name type="scientific">Terrihabitans rhizophilus</name>
    <dbReference type="NCBI Taxonomy" id="3092662"/>
    <lineage>
        <taxon>Bacteria</taxon>
        <taxon>Pseudomonadati</taxon>
        <taxon>Pseudomonadota</taxon>
        <taxon>Alphaproteobacteria</taxon>
        <taxon>Hyphomicrobiales</taxon>
        <taxon>Terrihabitans</taxon>
    </lineage>
</organism>
<dbReference type="Proteomes" id="UP001274321">
    <property type="component" value="Unassembled WGS sequence"/>
</dbReference>
<protein>
    <submittedName>
        <fullName evidence="1">DUF3750 domain-containing protein</fullName>
    </submittedName>
</protein>
<keyword evidence="2" id="KW-1185">Reference proteome</keyword>
<dbReference type="InterPro" id="IPR022224">
    <property type="entry name" value="DUF3750"/>
</dbReference>
<reference evidence="1 2" key="1">
    <citation type="submission" date="2023-11" db="EMBL/GenBank/DDBJ databases">
        <authorList>
            <person name="Bao R."/>
        </authorList>
    </citation>
    <scope>NUCLEOTIDE SEQUENCE [LARGE SCALE GENOMIC DNA]</scope>
    <source>
        <strain evidence="1 2">PJ23</strain>
    </source>
</reference>
<evidence type="ECO:0000313" key="2">
    <source>
        <dbReference type="Proteomes" id="UP001274321"/>
    </source>
</evidence>